<dbReference type="SUPFAM" id="SSF57850">
    <property type="entry name" value="RING/U-box"/>
    <property type="match status" value="1"/>
</dbReference>
<comment type="catalytic activity">
    <reaction evidence="1">
        <text>S-ubiquitinyl-[E2 ubiquitin-conjugating enzyme]-L-cysteine + [acceptor protein]-L-lysine = [E2 ubiquitin-conjugating enzyme]-L-cysteine + N(6)-ubiquitinyl-[acceptor protein]-L-lysine.</text>
        <dbReference type="EC" id="2.3.2.27"/>
    </reaction>
</comment>
<dbReference type="AlphaFoldDB" id="A0AAW1NP24"/>
<dbReference type="Pfam" id="PF13920">
    <property type="entry name" value="zf-C3HC4_3"/>
    <property type="match status" value="1"/>
</dbReference>
<dbReference type="GO" id="GO:0008270">
    <property type="term" value="F:zinc ion binding"/>
    <property type="evidence" value="ECO:0007669"/>
    <property type="project" value="UniProtKB-KW"/>
</dbReference>
<dbReference type="Pfam" id="PF26192">
    <property type="entry name" value="RNF157-like_N"/>
    <property type="match status" value="1"/>
</dbReference>
<evidence type="ECO:0000256" key="11">
    <source>
        <dbReference type="ARBA" id="ARBA00025721"/>
    </source>
</evidence>
<evidence type="ECO:0000256" key="3">
    <source>
        <dbReference type="ARBA" id="ARBA00012483"/>
    </source>
</evidence>
<dbReference type="Proteomes" id="UP001465755">
    <property type="component" value="Unassembled WGS sequence"/>
</dbReference>
<dbReference type="PANTHER" id="PTHR22996">
    <property type="entry name" value="MAHOGUNIN"/>
    <property type="match status" value="1"/>
</dbReference>
<dbReference type="InterPro" id="IPR045195">
    <property type="entry name" value="LOG2-like_mRING_C3HC5"/>
</dbReference>
<evidence type="ECO:0000256" key="10">
    <source>
        <dbReference type="ARBA" id="ARBA00023288"/>
    </source>
</evidence>
<feature type="domain" description="RING-type" evidence="14">
    <location>
        <begin position="287"/>
        <end position="326"/>
    </location>
</feature>
<comment type="caution">
    <text evidence="15">The sequence shown here is derived from an EMBL/GenBank/DDBJ whole genome shotgun (WGS) entry which is preliminary data.</text>
</comment>
<evidence type="ECO:0000256" key="6">
    <source>
        <dbReference type="ARBA" id="ARBA00022723"/>
    </source>
</evidence>
<evidence type="ECO:0000256" key="2">
    <source>
        <dbReference type="ARBA" id="ARBA00004906"/>
    </source>
</evidence>
<dbReference type="PROSITE" id="PS50089">
    <property type="entry name" value="ZF_RING_2"/>
    <property type="match status" value="1"/>
</dbReference>
<evidence type="ECO:0000313" key="15">
    <source>
        <dbReference type="EMBL" id="KAK9788571.1"/>
    </source>
</evidence>
<evidence type="ECO:0000256" key="7">
    <source>
        <dbReference type="ARBA" id="ARBA00022771"/>
    </source>
</evidence>
<evidence type="ECO:0000256" key="5">
    <source>
        <dbReference type="ARBA" id="ARBA00022707"/>
    </source>
</evidence>
<keyword evidence="5" id="KW-0519">Myristate</keyword>
<feature type="region of interest" description="Disordered" evidence="13">
    <location>
        <begin position="1"/>
        <end position="80"/>
    </location>
</feature>
<dbReference type="InterPro" id="IPR058981">
    <property type="entry name" value="MGRN1/RNF157-like_N"/>
</dbReference>
<dbReference type="EC" id="2.3.2.27" evidence="3"/>
<dbReference type="GO" id="GO:0016567">
    <property type="term" value="P:protein ubiquitination"/>
    <property type="evidence" value="ECO:0007669"/>
    <property type="project" value="TreeGrafter"/>
</dbReference>
<evidence type="ECO:0000256" key="1">
    <source>
        <dbReference type="ARBA" id="ARBA00000900"/>
    </source>
</evidence>
<keyword evidence="16" id="KW-1185">Reference proteome</keyword>
<dbReference type="SMART" id="SM00184">
    <property type="entry name" value="RING"/>
    <property type="match status" value="1"/>
</dbReference>
<dbReference type="GO" id="GO:0061630">
    <property type="term" value="F:ubiquitin protein ligase activity"/>
    <property type="evidence" value="ECO:0007669"/>
    <property type="project" value="UniProtKB-EC"/>
</dbReference>
<gene>
    <name evidence="15" type="ORF">WJX73_002760</name>
</gene>
<feature type="compositionally biased region" description="Polar residues" evidence="13">
    <location>
        <begin position="1"/>
        <end position="12"/>
    </location>
</feature>
<dbReference type="EMBL" id="JALJOQ010000224">
    <property type="protein sequence ID" value="KAK9788571.1"/>
    <property type="molecule type" value="Genomic_DNA"/>
</dbReference>
<dbReference type="InterPro" id="IPR001841">
    <property type="entry name" value="Znf_RING"/>
</dbReference>
<dbReference type="Gene3D" id="3.30.40.10">
    <property type="entry name" value="Zinc/RING finger domain, C3HC4 (zinc finger)"/>
    <property type="match status" value="1"/>
</dbReference>
<accession>A0AAW1NP24</accession>
<sequence>MGNSNSRDQQPRPQVYDRPYQPGTQGPAGPAYHPNPYASNGRFYGHWPNYAPPAMGPPRGSGGPQQQRAQQQAQPDKELAQTSTIRNAVNLKKATLQLAPVDGEPHKLAVLFSFDASAPCLVTVFFMAHEDASNHSKVTTSKQPPTPGILYEQGLGLQFPKADGAAAIIDTSLYDSASLTPGLSSQGPFPLVVRLETITAKGLADGHTLQELVPGDEQKFWVQSQTTLAEIFVDAEGAFVPRVLKQKIWVDNISYELQEIYGMEAASGHKAQHTAQETAEEAEERLCVICLVNDRDTTVLPCRHMCMCHECAQELRKQTSKCPICRNHVESLLHIKMHKNPSKITQEAAAEAVAQKIEELKI</sequence>
<dbReference type="PANTHER" id="PTHR22996:SF0">
    <property type="entry name" value="RE60872P-RELATED"/>
    <property type="match status" value="1"/>
</dbReference>
<organism evidence="15 16">
    <name type="scientific">Symbiochloris irregularis</name>
    <dbReference type="NCBI Taxonomy" id="706552"/>
    <lineage>
        <taxon>Eukaryota</taxon>
        <taxon>Viridiplantae</taxon>
        <taxon>Chlorophyta</taxon>
        <taxon>core chlorophytes</taxon>
        <taxon>Trebouxiophyceae</taxon>
        <taxon>Trebouxiales</taxon>
        <taxon>Trebouxiaceae</taxon>
        <taxon>Symbiochloris</taxon>
    </lineage>
</organism>
<protein>
    <recommendedName>
        <fullName evidence="3">RING-type E3 ubiquitin transferase</fullName>
        <ecNumber evidence="3">2.3.2.27</ecNumber>
    </recommendedName>
</protein>
<evidence type="ECO:0000256" key="8">
    <source>
        <dbReference type="ARBA" id="ARBA00022786"/>
    </source>
</evidence>
<dbReference type="InterPro" id="IPR045194">
    <property type="entry name" value="MGRN1/RNF157-like"/>
</dbReference>
<dbReference type="CDD" id="cd16789">
    <property type="entry name" value="mRING-HC-C3HC5_MGRN1-like"/>
    <property type="match status" value="1"/>
</dbReference>
<dbReference type="InterPro" id="IPR013083">
    <property type="entry name" value="Znf_RING/FYVE/PHD"/>
</dbReference>
<evidence type="ECO:0000259" key="14">
    <source>
        <dbReference type="PROSITE" id="PS50089"/>
    </source>
</evidence>
<keyword evidence="10" id="KW-0449">Lipoprotein</keyword>
<keyword evidence="7 12" id="KW-0863">Zinc-finger</keyword>
<evidence type="ECO:0000313" key="16">
    <source>
        <dbReference type="Proteomes" id="UP001465755"/>
    </source>
</evidence>
<comment type="similarity">
    <text evidence="11">Belongs to the RING-type zinc finger family. LOG2 subfamily.</text>
</comment>
<evidence type="ECO:0000256" key="9">
    <source>
        <dbReference type="ARBA" id="ARBA00022833"/>
    </source>
</evidence>
<evidence type="ECO:0000256" key="4">
    <source>
        <dbReference type="ARBA" id="ARBA00022679"/>
    </source>
</evidence>
<keyword evidence="9" id="KW-0862">Zinc</keyword>
<keyword evidence="4" id="KW-0808">Transferase</keyword>
<comment type="pathway">
    <text evidence="2">Protein modification; protein ubiquitination.</text>
</comment>
<keyword evidence="6" id="KW-0479">Metal-binding</keyword>
<feature type="compositionally biased region" description="Low complexity" evidence="13">
    <location>
        <begin position="64"/>
        <end position="74"/>
    </location>
</feature>
<reference evidence="15 16" key="1">
    <citation type="journal article" date="2024" name="Nat. Commun.">
        <title>Phylogenomics reveals the evolutionary origins of lichenization in chlorophyte algae.</title>
        <authorList>
            <person name="Puginier C."/>
            <person name="Libourel C."/>
            <person name="Otte J."/>
            <person name="Skaloud P."/>
            <person name="Haon M."/>
            <person name="Grisel S."/>
            <person name="Petersen M."/>
            <person name="Berrin J.G."/>
            <person name="Delaux P.M."/>
            <person name="Dal Grande F."/>
            <person name="Keller J."/>
        </authorList>
    </citation>
    <scope>NUCLEOTIDE SEQUENCE [LARGE SCALE GENOMIC DNA]</scope>
    <source>
        <strain evidence="15 16">SAG 2036</strain>
    </source>
</reference>
<evidence type="ECO:0000256" key="12">
    <source>
        <dbReference type="PROSITE-ProRule" id="PRU00175"/>
    </source>
</evidence>
<evidence type="ECO:0000256" key="13">
    <source>
        <dbReference type="SAM" id="MobiDB-lite"/>
    </source>
</evidence>
<name>A0AAW1NP24_9CHLO</name>
<proteinExistence type="inferred from homology"/>
<keyword evidence="8" id="KW-0833">Ubl conjugation pathway</keyword>